<sequence>MPALRRLARGFRGVSPSVVTELLADEVHEVRLIALILMVGEFDRASADGRAEWVQCYRDGIAAGRVNNWDLVDSSARQILGAWCLARGDDAELLDYARRESLWDRRVGIIGTHAYLWVGEASATLAVAPLVIDDRRDLIQKALGWMLREMGKRVSRESLTAYLDERAPELGRTALSYAVEHLPPEQRAHYRSLR</sequence>
<dbReference type="InterPro" id="IPR016024">
    <property type="entry name" value="ARM-type_fold"/>
</dbReference>
<protein>
    <recommendedName>
        <fullName evidence="3">DNA alkylation repair protein</fullName>
    </recommendedName>
</protein>
<proteinExistence type="predicted"/>
<gene>
    <name evidence="1" type="ORF">nbrc107697_34110</name>
</gene>
<dbReference type="Proteomes" id="UP000444980">
    <property type="component" value="Unassembled WGS sequence"/>
</dbReference>
<name>A0A7I9V2F5_9ACTN</name>
<organism evidence="1 2">
    <name type="scientific">Gordonia crocea</name>
    <dbReference type="NCBI Taxonomy" id="589162"/>
    <lineage>
        <taxon>Bacteria</taxon>
        <taxon>Bacillati</taxon>
        <taxon>Actinomycetota</taxon>
        <taxon>Actinomycetes</taxon>
        <taxon>Mycobacteriales</taxon>
        <taxon>Gordoniaceae</taxon>
        <taxon>Gordonia</taxon>
    </lineage>
</organism>
<dbReference type="PANTHER" id="PTHR34070">
    <property type="entry name" value="ARMADILLO-TYPE FOLD"/>
    <property type="match status" value="1"/>
</dbReference>
<dbReference type="Gene3D" id="1.25.10.90">
    <property type="match status" value="1"/>
</dbReference>
<evidence type="ECO:0008006" key="3">
    <source>
        <dbReference type="Google" id="ProtNLM"/>
    </source>
</evidence>
<dbReference type="AlphaFoldDB" id="A0A7I9V2F5"/>
<accession>A0A7I9V2F5</accession>
<dbReference type="InterPro" id="IPR014825">
    <property type="entry name" value="DNA_alkylation"/>
</dbReference>
<dbReference type="EMBL" id="BJOU01000019">
    <property type="protein sequence ID" value="GED99372.1"/>
    <property type="molecule type" value="Genomic_DNA"/>
</dbReference>
<dbReference type="SUPFAM" id="SSF48371">
    <property type="entry name" value="ARM repeat"/>
    <property type="match status" value="1"/>
</dbReference>
<keyword evidence="2" id="KW-1185">Reference proteome</keyword>
<evidence type="ECO:0000313" key="1">
    <source>
        <dbReference type="EMBL" id="GED99372.1"/>
    </source>
</evidence>
<evidence type="ECO:0000313" key="2">
    <source>
        <dbReference type="Proteomes" id="UP000444980"/>
    </source>
</evidence>
<reference evidence="2" key="1">
    <citation type="submission" date="2019-06" db="EMBL/GenBank/DDBJ databases">
        <title>Gordonia isolated from sludge of a wastewater treatment plant.</title>
        <authorList>
            <person name="Tamura T."/>
            <person name="Aoyama K."/>
            <person name="Kang Y."/>
            <person name="Saito S."/>
            <person name="Akiyama N."/>
            <person name="Yazawa K."/>
            <person name="Gonoi T."/>
            <person name="Mikami Y."/>
        </authorList>
    </citation>
    <scope>NUCLEOTIDE SEQUENCE [LARGE SCALE GENOMIC DNA]</scope>
    <source>
        <strain evidence="2">NBRC 107697</strain>
    </source>
</reference>
<comment type="caution">
    <text evidence="1">The sequence shown here is derived from an EMBL/GenBank/DDBJ whole genome shotgun (WGS) entry which is preliminary data.</text>
</comment>
<dbReference type="CDD" id="cd06561">
    <property type="entry name" value="AlkD_like"/>
    <property type="match status" value="1"/>
</dbReference>
<dbReference type="PANTHER" id="PTHR34070:SF1">
    <property type="entry name" value="DNA ALKYLATION REPAIR PROTEIN"/>
    <property type="match status" value="1"/>
</dbReference>
<dbReference type="Pfam" id="PF08713">
    <property type="entry name" value="DNA_alkylation"/>
    <property type="match status" value="1"/>
</dbReference>